<dbReference type="CDD" id="cd00555">
    <property type="entry name" value="Maf"/>
    <property type="match status" value="1"/>
</dbReference>
<comment type="function">
    <text evidence="4">Nucleoside triphosphate pyrophosphatase that hydrolyzes dTTP and UTP. May have a dual role in cell division arrest and in preventing the incorporation of modified nucleotides into cellular nucleic acids.</text>
</comment>
<dbReference type="EMBL" id="VXRY01000270">
    <property type="protein sequence ID" value="MXY33776.1"/>
    <property type="molecule type" value="Genomic_DNA"/>
</dbReference>
<name>A0A6B0Y3Y2_9RHOB</name>
<keyword evidence="4" id="KW-0963">Cytoplasm</keyword>
<dbReference type="NCBIfam" id="TIGR00172">
    <property type="entry name" value="maf"/>
    <property type="match status" value="1"/>
</dbReference>
<evidence type="ECO:0000256" key="2">
    <source>
        <dbReference type="ARBA" id="ARBA00022801"/>
    </source>
</evidence>
<comment type="caution">
    <text evidence="4">Lacks conserved residue(s) required for the propagation of feature annotation.</text>
</comment>
<comment type="caution">
    <text evidence="5">The sequence shown here is derived from an EMBL/GenBank/DDBJ whole genome shotgun (WGS) entry which is preliminary data.</text>
</comment>
<feature type="active site" description="Proton acceptor" evidence="4">
    <location>
        <position position="73"/>
    </location>
</feature>
<dbReference type="GO" id="GO:0005737">
    <property type="term" value="C:cytoplasm"/>
    <property type="evidence" value="ECO:0007669"/>
    <property type="project" value="UniProtKB-SubCell"/>
</dbReference>
<comment type="subcellular location">
    <subcellularLocation>
        <location evidence="4">Cytoplasm</location>
    </subcellularLocation>
</comment>
<dbReference type="HAMAP" id="MF_00528">
    <property type="entry name" value="Maf"/>
    <property type="match status" value="1"/>
</dbReference>
<dbReference type="InterPro" id="IPR029001">
    <property type="entry name" value="ITPase-like_fam"/>
</dbReference>
<dbReference type="PIRSF" id="PIRSF006305">
    <property type="entry name" value="Maf"/>
    <property type="match status" value="1"/>
</dbReference>
<dbReference type="GO" id="GO:0047429">
    <property type="term" value="F:nucleoside triphosphate diphosphatase activity"/>
    <property type="evidence" value="ECO:0007669"/>
    <property type="project" value="UniProtKB-EC"/>
</dbReference>
<sequence length="196" mass="21062">MNASHPRLVLGSASPRRIEVLAQLGVTPDDVRPADIDETPREGERPRAYCLRVTEEKAKSVSRSDGEVVLAADTVVAVGRRILGKPKDRLEAETFLRLLSGRRHKVHTAVAVLSDDGFRMRDVVCTVRMQRMGGNDLAGYLDAGDWKGKAGAYAIQGPAGAFIPWIAGSYTAIMGLPAHETARLLKAAGVPVPNPS</sequence>
<dbReference type="Gene3D" id="3.90.950.10">
    <property type="match status" value="1"/>
</dbReference>
<comment type="similarity">
    <text evidence="4">Belongs to the Maf family. YhdE subfamily.</text>
</comment>
<dbReference type="Pfam" id="PF02545">
    <property type="entry name" value="Maf"/>
    <property type="match status" value="1"/>
</dbReference>
<dbReference type="AlphaFoldDB" id="A0A6B0Y3Y2"/>
<organism evidence="5">
    <name type="scientific">Boseongicola sp. SB0664_bin_43</name>
    <dbReference type="NCBI Taxonomy" id="2604844"/>
    <lineage>
        <taxon>Bacteria</taxon>
        <taxon>Pseudomonadati</taxon>
        <taxon>Pseudomonadota</taxon>
        <taxon>Alphaproteobacteria</taxon>
        <taxon>Rhodobacterales</taxon>
        <taxon>Paracoccaceae</taxon>
        <taxon>Boseongicola</taxon>
    </lineage>
</organism>
<reference evidence="5" key="1">
    <citation type="submission" date="2019-09" db="EMBL/GenBank/DDBJ databases">
        <title>Characterisation of the sponge microbiome using genome-centric metagenomics.</title>
        <authorList>
            <person name="Engelberts J.P."/>
            <person name="Robbins S.J."/>
            <person name="De Goeij J.M."/>
            <person name="Aranda M."/>
            <person name="Bell S.C."/>
            <person name="Webster N.S."/>
        </authorList>
    </citation>
    <scope>NUCLEOTIDE SEQUENCE</scope>
    <source>
        <strain evidence="5">SB0664_bin_43</strain>
    </source>
</reference>
<dbReference type="PANTHER" id="PTHR43213">
    <property type="entry name" value="BIFUNCTIONAL DTTP/UTP PYROPHOSPHATASE/METHYLTRANSFERASE PROTEIN-RELATED"/>
    <property type="match status" value="1"/>
</dbReference>
<comment type="cofactor">
    <cofactor evidence="1 4">
        <name>a divalent metal cation</name>
        <dbReference type="ChEBI" id="CHEBI:60240"/>
    </cofactor>
</comment>
<dbReference type="SUPFAM" id="SSF52972">
    <property type="entry name" value="ITPase-like"/>
    <property type="match status" value="1"/>
</dbReference>
<feature type="site" description="Important for substrate specificity" evidence="4">
    <location>
        <position position="16"/>
    </location>
</feature>
<comment type="catalytic activity">
    <reaction evidence="4">
        <text>dTTP + H2O = dTMP + diphosphate + H(+)</text>
        <dbReference type="Rhea" id="RHEA:28534"/>
        <dbReference type="ChEBI" id="CHEBI:15377"/>
        <dbReference type="ChEBI" id="CHEBI:15378"/>
        <dbReference type="ChEBI" id="CHEBI:33019"/>
        <dbReference type="ChEBI" id="CHEBI:37568"/>
        <dbReference type="ChEBI" id="CHEBI:63528"/>
        <dbReference type="EC" id="3.6.1.9"/>
    </reaction>
</comment>
<dbReference type="PANTHER" id="PTHR43213:SF5">
    <property type="entry name" value="BIFUNCTIONAL DTTP_UTP PYROPHOSPHATASE_METHYLTRANSFERASE PROTEIN-RELATED"/>
    <property type="match status" value="1"/>
</dbReference>
<protein>
    <recommendedName>
        <fullName evidence="4">dTTP/UTP pyrophosphatase</fullName>
        <shortName evidence="4">dTTPase/UTPase</shortName>
        <ecNumber evidence="4">3.6.1.9</ecNumber>
    </recommendedName>
    <alternativeName>
        <fullName evidence="4">Nucleoside triphosphate pyrophosphatase</fullName>
    </alternativeName>
    <alternativeName>
        <fullName evidence="4">Nucleotide pyrophosphatase</fullName>
        <shortName evidence="4">Nucleotide PPase</shortName>
    </alternativeName>
</protein>
<evidence type="ECO:0000256" key="4">
    <source>
        <dbReference type="HAMAP-Rule" id="MF_00528"/>
    </source>
</evidence>
<keyword evidence="2 4" id="KW-0378">Hydrolase</keyword>
<evidence type="ECO:0000256" key="3">
    <source>
        <dbReference type="ARBA" id="ARBA00023080"/>
    </source>
</evidence>
<feature type="site" description="Important for substrate specificity" evidence="4">
    <location>
        <position position="74"/>
    </location>
</feature>
<comment type="catalytic activity">
    <reaction evidence="4">
        <text>UTP + H2O = UMP + diphosphate + H(+)</text>
        <dbReference type="Rhea" id="RHEA:29395"/>
        <dbReference type="ChEBI" id="CHEBI:15377"/>
        <dbReference type="ChEBI" id="CHEBI:15378"/>
        <dbReference type="ChEBI" id="CHEBI:33019"/>
        <dbReference type="ChEBI" id="CHEBI:46398"/>
        <dbReference type="ChEBI" id="CHEBI:57865"/>
        <dbReference type="EC" id="3.6.1.9"/>
    </reaction>
</comment>
<dbReference type="EC" id="3.6.1.9" evidence="4"/>
<gene>
    <name evidence="5" type="primary">maf</name>
    <name evidence="5" type="ORF">F4Y60_06750</name>
</gene>
<dbReference type="InterPro" id="IPR003697">
    <property type="entry name" value="Maf-like"/>
</dbReference>
<dbReference type="GO" id="GO:0009117">
    <property type="term" value="P:nucleotide metabolic process"/>
    <property type="evidence" value="ECO:0007669"/>
    <property type="project" value="UniProtKB-KW"/>
</dbReference>
<accession>A0A6B0Y3Y2</accession>
<evidence type="ECO:0000313" key="5">
    <source>
        <dbReference type="EMBL" id="MXY33776.1"/>
    </source>
</evidence>
<evidence type="ECO:0000256" key="1">
    <source>
        <dbReference type="ARBA" id="ARBA00001968"/>
    </source>
</evidence>
<proteinExistence type="inferred from homology"/>
<feature type="site" description="Important for substrate specificity" evidence="4">
    <location>
        <position position="156"/>
    </location>
</feature>
<keyword evidence="3 4" id="KW-0546">Nucleotide metabolism</keyword>